<evidence type="ECO:0000256" key="2">
    <source>
        <dbReference type="SAM" id="SignalP"/>
    </source>
</evidence>
<feature type="region of interest" description="Disordered" evidence="1">
    <location>
        <begin position="30"/>
        <end position="64"/>
    </location>
</feature>
<sequence>MSNIAVRAALPFLASGSLLLALAGCGHAEHPVSATPPSWLDGRADETARAASSSKAGQRAGDTLRGHALEEDGRQEWTVNLDDQHCYVFGGVGETSVQKFALYIWDPHGKRQNSERSGTATAVMEYCPKEPGPHRLQGKVGEGYGHFAVAIYATGGLAKPPPPASMEKLIEQQASSAAPGAVRTHEYFEGSPNADRTDWFATLEAGHCYWFIGAGETGQVKKLSMYLWDSRDKRVTQTFAEGNTAMVGHCPAASGMFRFQAKVESGSGRYKVGVFDKAGGTSP</sequence>
<evidence type="ECO:0000313" key="4">
    <source>
        <dbReference type="Proteomes" id="UP001379533"/>
    </source>
</evidence>
<accession>A0ABZ2JWV6</accession>
<feature type="chain" id="PRO_5046802991" description="Lipoprotein" evidence="2">
    <location>
        <begin position="24"/>
        <end position="283"/>
    </location>
</feature>
<gene>
    <name evidence="3" type="ORF">LZC95_31460</name>
</gene>
<keyword evidence="4" id="KW-1185">Reference proteome</keyword>
<dbReference type="RefSeq" id="WP_394841581.1">
    <property type="nucleotide sequence ID" value="NZ_CP089982.1"/>
</dbReference>
<organism evidence="3 4">
    <name type="scientific">Pendulispora brunnea</name>
    <dbReference type="NCBI Taxonomy" id="2905690"/>
    <lineage>
        <taxon>Bacteria</taxon>
        <taxon>Pseudomonadati</taxon>
        <taxon>Myxococcota</taxon>
        <taxon>Myxococcia</taxon>
        <taxon>Myxococcales</taxon>
        <taxon>Sorangiineae</taxon>
        <taxon>Pendulisporaceae</taxon>
        <taxon>Pendulispora</taxon>
    </lineage>
</organism>
<dbReference type="PROSITE" id="PS51257">
    <property type="entry name" value="PROKAR_LIPOPROTEIN"/>
    <property type="match status" value="1"/>
</dbReference>
<dbReference type="Proteomes" id="UP001379533">
    <property type="component" value="Chromosome"/>
</dbReference>
<keyword evidence="2" id="KW-0732">Signal</keyword>
<evidence type="ECO:0008006" key="5">
    <source>
        <dbReference type="Google" id="ProtNLM"/>
    </source>
</evidence>
<evidence type="ECO:0000313" key="3">
    <source>
        <dbReference type="EMBL" id="WXA90960.1"/>
    </source>
</evidence>
<feature type="signal peptide" evidence="2">
    <location>
        <begin position="1"/>
        <end position="23"/>
    </location>
</feature>
<reference evidence="3 4" key="1">
    <citation type="submission" date="2021-12" db="EMBL/GenBank/DDBJ databases">
        <title>Discovery of the Pendulisporaceae a myxobacterial family with distinct sporulation behavior and unique specialized metabolism.</title>
        <authorList>
            <person name="Garcia R."/>
            <person name="Popoff A."/>
            <person name="Bader C.D."/>
            <person name="Loehr J."/>
            <person name="Walesch S."/>
            <person name="Walt C."/>
            <person name="Boldt J."/>
            <person name="Bunk B."/>
            <person name="Haeckl F.J.F.P.J."/>
            <person name="Gunesch A.P."/>
            <person name="Birkelbach J."/>
            <person name="Nuebel U."/>
            <person name="Pietschmann T."/>
            <person name="Bach T."/>
            <person name="Mueller R."/>
        </authorList>
    </citation>
    <scope>NUCLEOTIDE SEQUENCE [LARGE SCALE GENOMIC DNA]</scope>
    <source>
        <strain evidence="3 4">MSr12523</strain>
    </source>
</reference>
<evidence type="ECO:0000256" key="1">
    <source>
        <dbReference type="SAM" id="MobiDB-lite"/>
    </source>
</evidence>
<name>A0ABZ2JWV6_9BACT</name>
<dbReference type="EMBL" id="CP089982">
    <property type="protein sequence ID" value="WXA90960.1"/>
    <property type="molecule type" value="Genomic_DNA"/>
</dbReference>
<protein>
    <recommendedName>
        <fullName evidence="5">Lipoprotein</fullName>
    </recommendedName>
</protein>
<proteinExistence type="predicted"/>